<feature type="transmembrane region" description="Helical" evidence="9">
    <location>
        <begin position="826"/>
        <end position="845"/>
    </location>
</feature>
<evidence type="ECO:0000256" key="9">
    <source>
        <dbReference type="SAM" id="Phobius"/>
    </source>
</evidence>
<feature type="transmembrane region" description="Helical" evidence="9">
    <location>
        <begin position="638"/>
        <end position="656"/>
    </location>
</feature>
<feature type="transmembrane region" description="Helical" evidence="9">
    <location>
        <begin position="889"/>
        <end position="909"/>
    </location>
</feature>
<evidence type="ECO:0000256" key="8">
    <source>
        <dbReference type="SAM" id="MobiDB-lite"/>
    </source>
</evidence>
<keyword evidence="5 9" id="KW-0812">Transmembrane</keyword>
<dbReference type="PANTHER" id="PTHR32195">
    <property type="entry name" value="OS07G0662800 PROTEIN"/>
    <property type="match status" value="1"/>
</dbReference>
<protein>
    <recommendedName>
        <fullName evidence="12">Tyrosine-specific transport protein</fullName>
    </recommendedName>
</protein>
<feature type="transmembrane region" description="Helical" evidence="9">
    <location>
        <begin position="596"/>
        <end position="618"/>
    </location>
</feature>
<evidence type="ECO:0000256" key="3">
    <source>
        <dbReference type="ARBA" id="ARBA00022475"/>
    </source>
</evidence>
<organism evidence="10 11">
    <name type="scientific">Chrysophaeum taylorii</name>
    <dbReference type="NCBI Taxonomy" id="2483200"/>
    <lineage>
        <taxon>Eukaryota</taxon>
        <taxon>Sar</taxon>
        <taxon>Stramenopiles</taxon>
        <taxon>Ochrophyta</taxon>
        <taxon>Pelagophyceae</taxon>
        <taxon>Pelagomonadales</taxon>
        <taxon>Pelagomonadaceae</taxon>
        <taxon>Chrysophaeum</taxon>
    </lineage>
</organism>
<evidence type="ECO:0000313" key="11">
    <source>
        <dbReference type="Proteomes" id="UP001230188"/>
    </source>
</evidence>
<dbReference type="InterPro" id="IPR018227">
    <property type="entry name" value="Amino_acid_transport_2"/>
</dbReference>
<dbReference type="EMBL" id="JAQMWT010000344">
    <property type="protein sequence ID" value="KAJ8603812.1"/>
    <property type="molecule type" value="Genomic_DNA"/>
</dbReference>
<feature type="transmembrane region" description="Helical" evidence="9">
    <location>
        <begin position="781"/>
        <end position="805"/>
    </location>
</feature>
<proteinExistence type="predicted"/>
<dbReference type="PANTHER" id="PTHR32195:SF24">
    <property type="entry name" value="TRYPTOPHAN OR TYROSINE TRANSPORTER PROTEIN"/>
    <property type="match status" value="1"/>
</dbReference>
<keyword evidence="4" id="KW-0997">Cell inner membrane</keyword>
<evidence type="ECO:0000313" key="10">
    <source>
        <dbReference type="EMBL" id="KAJ8603812.1"/>
    </source>
</evidence>
<feature type="transmembrane region" description="Helical" evidence="9">
    <location>
        <begin position="851"/>
        <end position="877"/>
    </location>
</feature>
<feature type="transmembrane region" description="Helical" evidence="9">
    <location>
        <begin position="703"/>
        <end position="723"/>
    </location>
</feature>
<name>A0AAD7UGB5_9STRA</name>
<keyword evidence="7 9" id="KW-0472">Membrane</keyword>
<feature type="compositionally biased region" description="Basic and acidic residues" evidence="8">
    <location>
        <begin position="396"/>
        <end position="408"/>
    </location>
</feature>
<reference evidence="10" key="1">
    <citation type="submission" date="2023-01" db="EMBL/GenBank/DDBJ databases">
        <title>Metagenome sequencing of chrysophaentin producing Chrysophaeum taylorii.</title>
        <authorList>
            <person name="Davison J."/>
            <person name="Bewley C."/>
        </authorList>
    </citation>
    <scope>NUCLEOTIDE SEQUENCE</scope>
    <source>
        <strain evidence="10">NIES-1699</strain>
    </source>
</reference>
<dbReference type="AlphaFoldDB" id="A0AAD7UGB5"/>
<keyword evidence="2" id="KW-0813">Transport</keyword>
<comment type="subcellular location">
    <subcellularLocation>
        <location evidence="1">Cell inner membrane</location>
        <topology evidence="1">Multi-pass membrane protein</topology>
    </subcellularLocation>
</comment>
<dbReference type="GO" id="GO:0005886">
    <property type="term" value="C:plasma membrane"/>
    <property type="evidence" value="ECO:0007669"/>
    <property type="project" value="UniProtKB-SubCell"/>
</dbReference>
<dbReference type="InterPro" id="IPR041090">
    <property type="entry name" value="DUF5578"/>
</dbReference>
<dbReference type="Gene3D" id="1.20.1740.10">
    <property type="entry name" value="Amino acid/polyamine transporter I"/>
    <property type="match status" value="1"/>
</dbReference>
<evidence type="ECO:0000256" key="2">
    <source>
        <dbReference type="ARBA" id="ARBA00022448"/>
    </source>
</evidence>
<accession>A0AAD7UGB5</accession>
<evidence type="ECO:0000256" key="7">
    <source>
        <dbReference type="ARBA" id="ARBA00023136"/>
    </source>
</evidence>
<comment type="caution">
    <text evidence="10">The sequence shown here is derived from an EMBL/GenBank/DDBJ whole genome shotgun (WGS) entry which is preliminary data.</text>
</comment>
<feature type="region of interest" description="Disordered" evidence="8">
    <location>
        <begin position="386"/>
        <end position="408"/>
    </location>
</feature>
<dbReference type="Pfam" id="PF17741">
    <property type="entry name" value="DUF5578"/>
    <property type="match status" value="1"/>
</dbReference>
<dbReference type="Pfam" id="PF03222">
    <property type="entry name" value="Trp_Tyr_perm"/>
    <property type="match status" value="1"/>
</dbReference>
<sequence length="928" mass="98472">MSKQSGIRTYLRAIERFFTDLSPEGWQLFEEFVEAGGVGLVVDIVATALSAEGFRLLATLSRLGRIAKERICECDGPSRVIQALLTAPEKKRASLEAAGIELLADLHIGNPSHVSSIRHGVLCLVCSSQPGLQLVGGRIINAVILADANATGENGGAQGYTNDFVSSVVGMLRCEDGRVCAEASSILRSVGLVADVQPVLVRCITVMLNEKNDTGLRVGTGNAPASVALTSAKISACNLLMCLMTTARRPEATSLVQLSLDSHLLGVLIRLLTERGLRTNLASVSSDLVCSVVRLLGAMYELDEDGGQVQTMLRQVLNLHTLAMLVWNPDKFRDEFVRDPELTELMRRGRDALPKTDRTDTCHLDEAFLRKPFFVTEVEVLGNDGPDLVSALEPSDDVRTQEEEPSLRDSWRDATLTSPQSKVITRFKRRLRFRKEFRLKASDLEDIVPKSPWSENLSPIVGVSGIIGIIGTCAPEYDLRPLRRQWTQQRRVACLAAPPDWPAMAAEECEIAEEDPSTLNAAALVAGTTVGAGILALPQATLPAGYVPGCGALVGSWVFMLVSGLLIAETTTTAICETKRPGLGLLATSSRTLGGAAGGIAGLAYAFIHYALLVAYIAAGGELLFEAIDGIGAEIPEAAGGALFVATFGASVAFGGSKFVERLNSSLVVVVGLSFVGIVFAALPEVRLERLVETPDDWGAAFAAIPICVLAGVYHNIVPLLVTRFRGDRAAITRVIALGSAAPLVMFLVWNTLVCAAVDVADVADPVAQLRQNSVGADAEILGSLVAVFSLAAIVTSFFGFFYGLRSYLCDLFAIQDDPLAGVKPPPLIDAGLAAAIVGPPLVIATVSPDVFLGALDVAGTFGITLLFGVIPAATAWRQRQQLEIAEPFVAGGNVVLGLVIILASIVIGEGAYDQLQRLYLASPEVGL</sequence>
<dbReference type="Proteomes" id="UP001230188">
    <property type="component" value="Unassembled WGS sequence"/>
</dbReference>
<keyword evidence="6 9" id="KW-1133">Transmembrane helix</keyword>
<evidence type="ECO:0000256" key="4">
    <source>
        <dbReference type="ARBA" id="ARBA00022519"/>
    </source>
</evidence>
<feature type="transmembrane region" description="Helical" evidence="9">
    <location>
        <begin position="663"/>
        <end position="683"/>
    </location>
</feature>
<gene>
    <name evidence="10" type="ORF">CTAYLR_000232</name>
</gene>
<dbReference type="GO" id="GO:0003333">
    <property type="term" value="P:amino acid transmembrane transport"/>
    <property type="evidence" value="ECO:0007669"/>
    <property type="project" value="InterPro"/>
</dbReference>
<evidence type="ECO:0000256" key="1">
    <source>
        <dbReference type="ARBA" id="ARBA00004429"/>
    </source>
</evidence>
<evidence type="ECO:0000256" key="6">
    <source>
        <dbReference type="ARBA" id="ARBA00022989"/>
    </source>
</evidence>
<keyword evidence="3" id="KW-1003">Cell membrane</keyword>
<feature type="transmembrane region" description="Helical" evidence="9">
    <location>
        <begin position="735"/>
        <end position="761"/>
    </location>
</feature>
<evidence type="ECO:0008006" key="12">
    <source>
        <dbReference type="Google" id="ProtNLM"/>
    </source>
</evidence>
<evidence type="ECO:0000256" key="5">
    <source>
        <dbReference type="ARBA" id="ARBA00022692"/>
    </source>
</evidence>
<keyword evidence="11" id="KW-1185">Reference proteome</keyword>